<dbReference type="AlphaFoldDB" id="A0A0M7B850"/>
<dbReference type="STRING" id="313367.JSE7799_01256"/>
<protein>
    <recommendedName>
        <fullName evidence="1">Transposase DDE domain-containing protein</fullName>
    </recommendedName>
</protein>
<evidence type="ECO:0000313" key="3">
    <source>
        <dbReference type="Proteomes" id="UP000049455"/>
    </source>
</evidence>
<dbReference type="Pfam" id="PF13701">
    <property type="entry name" value="DDE_Tnp_1_4"/>
    <property type="match status" value="1"/>
</dbReference>
<dbReference type="Proteomes" id="UP000049455">
    <property type="component" value="Unassembled WGS sequence"/>
</dbReference>
<gene>
    <name evidence="2" type="ORF">JSE7799_01256</name>
</gene>
<sequence length="182" mass="19963">MTQSTCSTPRLSPLNGKPVLLGFDGADMSSDAGLTLLREIERRAGLAQRLADCLHDPRDPAKVQHSLCDIIRFRIMMIAAGYEDGNDATALRYDPSFRIALERGPETEPALCSQPTISRMENLPDARALIRMGREMIRFYCQSFARAPSRIVRLHDTAVFGVAETGKRDSSGGLDLAKGTVP</sequence>
<organism evidence="2 3">
    <name type="scientific">Jannaschia seosinensis</name>
    <dbReference type="NCBI Taxonomy" id="313367"/>
    <lineage>
        <taxon>Bacteria</taxon>
        <taxon>Pseudomonadati</taxon>
        <taxon>Pseudomonadota</taxon>
        <taxon>Alphaproteobacteria</taxon>
        <taxon>Rhodobacterales</taxon>
        <taxon>Roseobacteraceae</taxon>
        <taxon>Jannaschia</taxon>
    </lineage>
</organism>
<evidence type="ECO:0000313" key="2">
    <source>
        <dbReference type="EMBL" id="CUH36992.1"/>
    </source>
</evidence>
<reference evidence="2 3" key="1">
    <citation type="submission" date="2015-09" db="EMBL/GenBank/DDBJ databases">
        <authorList>
            <person name="Jackson K.R."/>
            <person name="Lunt B.L."/>
            <person name="Fisher J.N.B."/>
            <person name="Gardner A.V."/>
            <person name="Bailey M.E."/>
            <person name="Deus L.M."/>
            <person name="Earl A.S."/>
            <person name="Gibby P.D."/>
            <person name="Hartmann K.A."/>
            <person name="Liu J.E."/>
            <person name="Manci A.M."/>
            <person name="Nielsen D.A."/>
            <person name="Solomon M.B."/>
            <person name="Breakwell D.P."/>
            <person name="Burnett S.H."/>
            <person name="Grose J.H."/>
        </authorList>
    </citation>
    <scope>NUCLEOTIDE SEQUENCE [LARGE SCALE GENOMIC DNA]</scope>
    <source>
        <strain evidence="2 3">CECT 7799</strain>
    </source>
</reference>
<accession>A0A0M7B850</accession>
<name>A0A0M7B850_9RHOB</name>
<evidence type="ECO:0000259" key="1">
    <source>
        <dbReference type="Pfam" id="PF13701"/>
    </source>
</evidence>
<feature type="domain" description="Transposase DDE" evidence="1">
    <location>
        <begin position="13"/>
        <end position="152"/>
    </location>
</feature>
<keyword evidence="3" id="KW-1185">Reference proteome</keyword>
<proteinExistence type="predicted"/>
<dbReference type="EMBL" id="CYPR01000073">
    <property type="protein sequence ID" value="CUH36992.1"/>
    <property type="molecule type" value="Genomic_DNA"/>
</dbReference>
<dbReference type="InterPro" id="IPR025668">
    <property type="entry name" value="Tnp_DDE_dom"/>
</dbReference>